<evidence type="ECO:0000313" key="2">
    <source>
        <dbReference type="EMBL" id="SEP19967.1"/>
    </source>
</evidence>
<proteinExistence type="predicted"/>
<dbReference type="AlphaFoldDB" id="A0A1H8VXK8"/>
<organism evidence="2 3">
    <name type="scientific">Paenibacillus sophorae</name>
    <dbReference type="NCBI Taxonomy" id="1333845"/>
    <lineage>
        <taxon>Bacteria</taxon>
        <taxon>Bacillati</taxon>
        <taxon>Bacillota</taxon>
        <taxon>Bacilli</taxon>
        <taxon>Bacillales</taxon>
        <taxon>Paenibacillaceae</taxon>
        <taxon>Paenibacillus</taxon>
    </lineage>
</organism>
<gene>
    <name evidence="1" type="ORF">KP014_27875</name>
    <name evidence="2" type="ORF">SAMN04487895_12856</name>
</gene>
<dbReference type="Proteomes" id="UP000683429">
    <property type="component" value="Chromosome"/>
</dbReference>
<reference evidence="2 3" key="1">
    <citation type="submission" date="2016-10" db="EMBL/GenBank/DDBJ databases">
        <authorList>
            <person name="de Groot N.N."/>
        </authorList>
    </citation>
    <scope>NUCLEOTIDE SEQUENCE [LARGE SCALE GENOMIC DNA]</scope>
    <source>
        <strain evidence="2 3">CGMCC 1.10238</strain>
    </source>
</reference>
<keyword evidence="4" id="KW-1185">Reference proteome</keyword>
<accession>A0A1H8VXK8</accession>
<dbReference type="Proteomes" id="UP000198809">
    <property type="component" value="Unassembled WGS sequence"/>
</dbReference>
<dbReference type="STRING" id="1333845.SAMN04487895_12856"/>
<dbReference type="EMBL" id="CP076607">
    <property type="protein sequence ID" value="QWU15611.1"/>
    <property type="molecule type" value="Genomic_DNA"/>
</dbReference>
<evidence type="ECO:0000313" key="3">
    <source>
        <dbReference type="Proteomes" id="UP000198809"/>
    </source>
</evidence>
<sequence length="62" mass="7649">MEMIVERAEIKLKRNPWMKKMKRPIFTDGTRLYIPDNGIQSIKIEGRNYREVKKIFDFWYLI</sequence>
<protein>
    <submittedName>
        <fullName evidence="2">Uncharacterized protein</fullName>
    </submittedName>
</protein>
<dbReference type="EMBL" id="FODH01000028">
    <property type="protein sequence ID" value="SEP19967.1"/>
    <property type="molecule type" value="Genomic_DNA"/>
</dbReference>
<evidence type="ECO:0000313" key="1">
    <source>
        <dbReference type="EMBL" id="QWU15611.1"/>
    </source>
</evidence>
<evidence type="ECO:0000313" key="4">
    <source>
        <dbReference type="Proteomes" id="UP000683429"/>
    </source>
</evidence>
<dbReference type="RefSeq" id="WP_036590022.1">
    <property type="nucleotide sequence ID" value="NZ_CP076607.1"/>
</dbReference>
<reference evidence="1 4" key="2">
    <citation type="submission" date="2021-06" db="EMBL/GenBank/DDBJ databases">
        <title>Whole genome sequence of Paenibacillus sophorae DSM23020 for comparative genomics.</title>
        <authorList>
            <person name="Kim M.-J."/>
            <person name="Lee G."/>
            <person name="Shin J.-H."/>
        </authorList>
    </citation>
    <scope>NUCLEOTIDE SEQUENCE [LARGE SCALE GENOMIC DNA]</scope>
    <source>
        <strain evidence="1 4">DSM 23020</strain>
    </source>
</reference>
<name>A0A1H8VXK8_9BACL</name>